<comment type="caution">
    <text evidence="3">The sequence shown here is derived from an EMBL/GenBank/DDBJ whole genome shotgun (WGS) entry which is preliminary data.</text>
</comment>
<keyword evidence="2" id="KW-0472">Membrane</keyword>
<evidence type="ECO:0000256" key="1">
    <source>
        <dbReference type="SAM" id="MobiDB-lite"/>
    </source>
</evidence>
<organism evidence="3 4">
    <name type="scientific">Kitasatospora nipponensis</name>
    <dbReference type="NCBI Taxonomy" id="258049"/>
    <lineage>
        <taxon>Bacteria</taxon>
        <taxon>Bacillati</taxon>
        <taxon>Actinomycetota</taxon>
        <taxon>Actinomycetes</taxon>
        <taxon>Kitasatosporales</taxon>
        <taxon>Streptomycetaceae</taxon>
        <taxon>Kitasatospora</taxon>
    </lineage>
</organism>
<dbReference type="Pfam" id="PF19545">
    <property type="entry name" value="DUF6069"/>
    <property type="match status" value="1"/>
</dbReference>
<evidence type="ECO:0000256" key="2">
    <source>
        <dbReference type="SAM" id="Phobius"/>
    </source>
</evidence>
<feature type="region of interest" description="Disordered" evidence="1">
    <location>
        <begin position="1"/>
        <end position="23"/>
    </location>
</feature>
<keyword evidence="4" id="KW-1185">Reference proteome</keyword>
<feature type="transmembrane region" description="Helical" evidence="2">
    <location>
        <begin position="131"/>
        <end position="150"/>
    </location>
</feature>
<evidence type="ECO:0000313" key="3">
    <source>
        <dbReference type="EMBL" id="GAA1226198.1"/>
    </source>
</evidence>
<name>A0ABN1W090_9ACTN</name>
<dbReference type="Proteomes" id="UP001500037">
    <property type="component" value="Unassembled WGS sequence"/>
</dbReference>
<feature type="transmembrane region" description="Helical" evidence="2">
    <location>
        <begin position="70"/>
        <end position="90"/>
    </location>
</feature>
<evidence type="ECO:0008006" key="5">
    <source>
        <dbReference type="Google" id="ProtNLM"/>
    </source>
</evidence>
<dbReference type="InterPro" id="IPR045713">
    <property type="entry name" value="DUF6069"/>
</dbReference>
<dbReference type="EMBL" id="BAAALF010000017">
    <property type="protein sequence ID" value="GAA1226198.1"/>
    <property type="molecule type" value="Genomic_DNA"/>
</dbReference>
<protein>
    <recommendedName>
        <fullName evidence="5">DUF998 domain-containing protein</fullName>
    </recommendedName>
</protein>
<keyword evidence="2" id="KW-1133">Transmembrane helix</keyword>
<proteinExistence type="predicted"/>
<feature type="transmembrane region" description="Helical" evidence="2">
    <location>
        <begin position="102"/>
        <end position="119"/>
    </location>
</feature>
<feature type="transmembrane region" description="Helical" evidence="2">
    <location>
        <begin position="29"/>
        <end position="50"/>
    </location>
</feature>
<reference evidence="3 4" key="1">
    <citation type="journal article" date="2019" name="Int. J. Syst. Evol. Microbiol.">
        <title>The Global Catalogue of Microorganisms (GCM) 10K type strain sequencing project: providing services to taxonomists for standard genome sequencing and annotation.</title>
        <authorList>
            <consortium name="The Broad Institute Genomics Platform"/>
            <consortium name="The Broad Institute Genome Sequencing Center for Infectious Disease"/>
            <person name="Wu L."/>
            <person name="Ma J."/>
        </authorList>
    </citation>
    <scope>NUCLEOTIDE SEQUENCE [LARGE SCALE GENOMIC DNA]</scope>
    <source>
        <strain evidence="3 4">JCM 13004</strain>
    </source>
</reference>
<accession>A0ABN1W090</accession>
<keyword evidence="2" id="KW-0812">Transmembrane</keyword>
<evidence type="ECO:0000313" key="4">
    <source>
        <dbReference type="Proteomes" id="UP001500037"/>
    </source>
</evidence>
<sequence length="155" mass="16509">MTPDPSQGAATVPTAPPSTLRPRETAHRVVRPAAIGIGLLANLLYVFVLTHLAGYDLRTPEALGRPAQSIPISLVIAASIVPTMLGWGLLELLERRVPRRATAIWTVLALLVLVGGLPYRGAGITPSDRFLLALMHLIVGAAVVPAFVITSRRRS</sequence>
<gene>
    <name evidence="3" type="ORF">GCM10009665_15960</name>
</gene>